<evidence type="ECO:0000256" key="4">
    <source>
        <dbReference type="ARBA" id="ARBA00025212"/>
    </source>
</evidence>
<dbReference type="InterPro" id="IPR002745">
    <property type="entry name" value="Ptrans_KptA/Tpt1"/>
</dbReference>
<evidence type="ECO:0000256" key="3">
    <source>
        <dbReference type="ARBA" id="ARBA00023027"/>
    </source>
</evidence>
<comment type="function">
    <text evidence="4 5">Removes the 2'-phosphate from RNA via an intermediate in which the phosphate is ADP-ribosylated by NAD followed by a presumed transesterification to release the RNA and generate ADP-ribose 1''-2''-cyclic phosphate (APPR&gt;P). May function as an ADP-ribosylase.</text>
</comment>
<name>A0A3E1NMK4_9BACT</name>
<dbReference type="InterPro" id="IPR042080">
    <property type="entry name" value="RNA_2'-PTrans_N"/>
</dbReference>
<dbReference type="SUPFAM" id="SSF56399">
    <property type="entry name" value="ADP-ribosylation"/>
    <property type="match status" value="1"/>
</dbReference>
<dbReference type="GO" id="GO:0003950">
    <property type="term" value="F:NAD+ poly-ADP-ribosyltransferase activity"/>
    <property type="evidence" value="ECO:0007669"/>
    <property type="project" value="InterPro"/>
</dbReference>
<dbReference type="Gene3D" id="3.20.170.30">
    <property type="match status" value="1"/>
</dbReference>
<dbReference type="EMBL" id="QTJU01000002">
    <property type="protein sequence ID" value="RFM29141.1"/>
    <property type="molecule type" value="Genomic_DNA"/>
</dbReference>
<comment type="caution">
    <text evidence="6">The sequence shown here is derived from an EMBL/GenBank/DDBJ whole genome shotgun (WGS) entry which is preliminary data.</text>
</comment>
<evidence type="ECO:0000313" key="6">
    <source>
        <dbReference type="EMBL" id="RFM29141.1"/>
    </source>
</evidence>
<dbReference type="Gene3D" id="1.10.10.970">
    <property type="entry name" value="RNA 2'-phosphotransferase, Tpt1/KptA family, N-terminal domain"/>
    <property type="match status" value="1"/>
</dbReference>
<dbReference type="GO" id="GO:0000215">
    <property type="term" value="F:tRNA 2'-phosphotransferase activity"/>
    <property type="evidence" value="ECO:0007669"/>
    <property type="project" value="TreeGrafter"/>
</dbReference>
<dbReference type="OrthoDB" id="4537997at2"/>
<protein>
    <recommendedName>
        <fullName evidence="5">Probable RNA 2'-phosphotransferase</fullName>
        <ecNumber evidence="5">2.7.1.-</ecNumber>
    </recommendedName>
</protein>
<keyword evidence="3 5" id="KW-0520">NAD</keyword>
<dbReference type="PANTHER" id="PTHR12684:SF2">
    <property type="entry name" value="TRNA 2'-PHOSPHOTRANSFERASE 1"/>
    <property type="match status" value="1"/>
</dbReference>
<dbReference type="NCBIfam" id="NF002014">
    <property type="entry name" value="PRK00819.1-4"/>
    <property type="match status" value="1"/>
</dbReference>
<proteinExistence type="inferred from homology"/>
<dbReference type="HAMAP" id="MF_00299">
    <property type="entry name" value="KptA"/>
    <property type="match status" value="1"/>
</dbReference>
<evidence type="ECO:0000256" key="1">
    <source>
        <dbReference type="ARBA" id="ARBA00009836"/>
    </source>
</evidence>
<dbReference type="GO" id="GO:0006388">
    <property type="term" value="P:tRNA splicing, via endonucleolytic cleavage and ligation"/>
    <property type="evidence" value="ECO:0007669"/>
    <property type="project" value="UniProtKB-UniRule"/>
</dbReference>
<dbReference type="InterPro" id="IPR042081">
    <property type="entry name" value="RNA_2'-PTrans_C"/>
</dbReference>
<gene>
    <name evidence="5" type="primary">kptA</name>
    <name evidence="6" type="ORF">DXN05_07395</name>
</gene>
<keyword evidence="7" id="KW-1185">Reference proteome</keyword>
<reference evidence="6 7" key="1">
    <citation type="submission" date="2018-08" db="EMBL/GenBank/DDBJ databases">
        <title>Chitinophagaceae sp. K23C18032701, a novel bacterium isolated from forest soil.</title>
        <authorList>
            <person name="Wang C."/>
        </authorList>
    </citation>
    <scope>NUCLEOTIDE SEQUENCE [LARGE SCALE GENOMIC DNA]</scope>
    <source>
        <strain evidence="6 7">K23C18032701</strain>
    </source>
</reference>
<dbReference type="AlphaFoldDB" id="A0A3E1NMK4"/>
<evidence type="ECO:0000256" key="5">
    <source>
        <dbReference type="HAMAP-Rule" id="MF_00299"/>
    </source>
</evidence>
<organism evidence="6 7">
    <name type="scientific">Deminuibacter soli</name>
    <dbReference type="NCBI Taxonomy" id="2291815"/>
    <lineage>
        <taxon>Bacteria</taxon>
        <taxon>Pseudomonadati</taxon>
        <taxon>Bacteroidota</taxon>
        <taxon>Chitinophagia</taxon>
        <taxon>Chitinophagales</taxon>
        <taxon>Chitinophagaceae</taxon>
        <taxon>Deminuibacter</taxon>
    </lineage>
</organism>
<dbReference type="InterPro" id="IPR022928">
    <property type="entry name" value="RNA_2'-PTrans_KptA"/>
</dbReference>
<evidence type="ECO:0000313" key="7">
    <source>
        <dbReference type="Proteomes" id="UP000261284"/>
    </source>
</evidence>
<dbReference type="Pfam" id="PF01885">
    <property type="entry name" value="PTS_2-RNA"/>
    <property type="match status" value="1"/>
</dbReference>
<accession>A0A3E1NMK4</accession>
<dbReference type="Proteomes" id="UP000261284">
    <property type="component" value="Unassembled WGS sequence"/>
</dbReference>
<dbReference type="EC" id="2.7.1.-" evidence="5"/>
<comment type="similarity">
    <text evidence="1 5">Belongs to the KptA/TPT1 family.</text>
</comment>
<evidence type="ECO:0000256" key="2">
    <source>
        <dbReference type="ARBA" id="ARBA00022679"/>
    </source>
</evidence>
<dbReference type="PANTHER" id="PTHR12684">
    <property type="entry name" value="PUTATIVE PHOSPHOTRANSFERASE"/>
    <property type="match status" value="1"/>
</dbReference>
<sequence>MNETEARITSQFLSLFLRHKPQIIELTLDEQGWVSVNKLVDKMNKNGFPISPELLDYVVANNDKQRFTFNEDRTKIRAAQGHSVDVNLNYNPIQPPTILYHGTGKPSVPSILSKGIDKRTRLHVHLSHDKETATTVGSRHGQPYVFAVAAGQMHQDGHPFYLSDNQVWLTPHVPAQYIELLEA</sequence>
<keyword evidence="2 5" id="KW-0808">Transferase</keyword>